<comment type="caution">
    <text evidence="2">The sequence shown here is derived from an EMBL/GenBank/DDBJ whole genome shotgun (WGS) entry which is preliminary data.</text>
</comment>
<keyword evidence="3" id="KW-1185">Reference proteome</keyword>
<feature type="region of interest" description="Disordered" evidence="1">
    <location>
        <begin position="50"/>
        <end position="75"/>
    </location>
</feature>
<name>A0ABC8R2J8_9AQUA</name>
<organism evidence="2 3">
    <name type="scientific">Ilex paraguariensis</name>
    <name type="common">yerba mate</name>
    <dbReference type="NCBI Taxonomy" id="185542"/>
    <lineage>
        <taxon>Eukaryota</taxon>
        <taxon>Viridiplantae</taxon>
        <taxon>Streptophyta</taxon>
        <taxon>Embryophyta</taxon>
        <taxon>Tracheophyta</taxon>
        <taxon>Spermatophyta</taxon>
        <taxon>Magnoliopsida</taxon>
        <taxon>eudicotyledons</taxon>
        <taxon>Gunneridae</taxon>
        <taxon>Pentapetalae</taxon>
        <taxon>asterids</taxon>
        <taxon>campanulids</taxon>
        <taxon>Aquifoliales</taxon>
        <taxon>Aquifoliaceae</taxon>
        <taxon>Ilex</taxon>
    </lineage>
</organism>
<evidence type="ECO:0000313" key="2">
    <source>
        <dbReference type="EMBL" id="CAK9137154.1"/>
    </source>
</evidence>
<accession>A0ABC8R2J8</accession>
<evidence type="ECO:0000313" key="3">
    <source>
        <dbReference type="Proteomes" id="UP001642360"/>
    </source>
</evidence>
<gene>
    <name evidence="2" type="ORF">ILEXP_LOCUS4175</name>
</gene>
<protein>
    <submittedName>
        <fullName evidence="2">Uncharacterized protein</fullName>
    </submittedName>
</protein>
<dbReference type="Proteomes" id="UP001642360">
    <property type="component" value="Unassembled WGS sequence"/>
</dbReference>
<dbReference type="AlphaFoldDB" id="A0ABC8R2J8"/>
<evidence type="ECO:0000256" key="1">
    <source>
        <dbReference type="SAM" id="MobiDB-lite"/>
    </source>
</evidence>
<dbReference type="EMBL" id="CAUOFW020000804">
    <property type="protein sequence ID" value="CAK9137154.1"/>
    <property type="molecule type" value="Genomic_DNA"/>
</dbReference>
<proteinExistence type="predicted"/>
<reference evidence="2 3" key="1">
    <citation type="submission" date="2024-02" db="EMBL/GenBank/DDBJ databases">
        <authorList>
            <person name="Vignale AGUSTIN F."/>
            <person name="Sosa J E."/>
            <person name="Modenutti C."/>
        </authorList>
    </citation>
    <scope>NUCLEOTIDE SEQUENCE [LARGE SCALE GENOMIC DNA]</scope>
</reference>
<sequence>MNQGYLELSPNVLASDRLVANKAQVDGILLCGWNSRTYGALHTEQASLREEMPAQGPPFSLGGRTNDLRKSGLPKDNAEIRVTTFNLQSAICR</sequence>